<dbReference type="PANTHER" id="PTHR42818">
    <property type="entry name" value="SULFOPYRUVATE DECARBOXYLASE SUBUNIT ALPHA"/>
    <property type="match status" value="1"/>
</dbReference>
<dbReference type="Gene3D" id="3.40.50.970">
    <property type="match status" value="2"/>
</dbReference>
<dbReference type="CDD" id="cd07035">
    <property type="entry name" value="TPP_PYR_POX_like"/>
    <property type="match status" value="1"/>
</dbReference>
<dbReference type="EMBL" id="FOGJ01000016">
    <property type="protein sequence ID" value="SES00997.1"/>
    <property type="molecule type" value="Genomic_DNA"/>
</dbReference>
<evidence type="ECO:0000313" key="7">
    <source>
        <dbReference type="Proteomes" id="UP000182584"/>
    </source>
</evidence>
<keyword evidence="2" id="KW-0786">Thiamine pyrophosphate</keyword>
<evidence type="ECO:0000313" key="6">
    <source>
        <dbReference type="EMBL" id="SES00997.1"/>
    </source>
</evidence>
<dbReference type="AlphaFoldDB" id="A0A1H9TVR1"/>
<dbReference type="InterPro" id="IPR012001">
    <property type="entry name" value="Thiamin_PyroP_enz_TPP-bd_dom"/>
</dbReference>
<evidence type="ECO:0000256" key="2">
    <source>
        <dbReference type="ARBA" id="ARBA00023052"/>
    </source>
</evidence>
<dbReference type="RefSeq" id="WP_074756759.1">
    <property type="nucleotide sequence ID" value="NZ_FOGJ01000016.1"/>
</dbReference>
<evidence type="ECO:0000256" key="3">
    <source>
        <dbReference type="ARBA" id="ARBA00023239"/>
    </source>
</evidence>
<accession>A0A1H9TVR1</accession>
<dbReference type="OrthoDB" id="9785953at2"/>
<dbReference type="PANTHER" id="PTHR42818:SF1">
    <property type="entry name" value="SULFOPYRUVATE DECARBOXYLASE"/>
    <property type="match status" value="1"/>
</dbReference>
<evidence type="ECO:0000259" key="4">
    <source>
        <dbReference type="Pfam" id="PF02775"/>
    </source>
</evidence>
<feature type="domain" description="Thiamine pyrophosphate enzyme N-terminal TPP-binding" evidence="5">
    <location>
        <begin position="13"/>
        <end position="115"/>
    </location>
</feature>
<keyword evidence="3" id="KW-0456">Lyase</keyword>
<evidence type="ECO:0000256" key="1">
    <source>
        <dbReference type="ARBA" id="ARBA00022793"/>
    </source>
</evidence>
<dbReference type="GO" id="GO:0000287">
    <property type="term" value="F:magnesium ion binding"/>
    <property type="evidence" value="ECO:0007669"/>
    <property type="project" value="InterPro"/>
</dbReference>
<evidence type="ECO:0000259" key="5">
    <source>
        <dbReference type="Pfam" id="PF02776"/>
    </source>
</evidence>
<reference evidence="6 7" key="1">
    <citation type="submission" date="2016-10" db="EMBL/GenBank/DDBJ databases">
        <authorList>
            <person name="de Groot N.N."/>
        </authorList>
    </citation>
    <scope>NUCLEOTIDE SEQUENCE [LARGE SCALE GENOMIC DNA]</scope>
    <source>
        <strain evidence="6 7">AR40</strain>
    </source>
</reference>
<dbReference type="NCBIfam" id="TIGR03297">
    <property type="entry name" value="Ppyr-DeCO2ase"/>
    <property type="match status" value="1"/>
</dbReference>
<organism evidence="6 7">
    <name type="scientific">Butyrivibrio fibrisolvens</name>
    <dbReference type="NCBI Taxonomy" id="831"/>
    <lineage>
        <taxon>Bacteria</taxon>
        <taxon>Bacillati</taxon>
        <taxon>Bacillota</taxon>
        <taxon>Clostridia</taxon>
        <taxon>Lachnospirales</taxon>
        <taxon>Lachnospiraceae</taxon>
        <taxon>Butyrivibrio</taxon>
    </lineage>
</organism>
<dbReference type="Pfam" id="PF02776">
    <property type="entry name" value="TPP_enzyme_N"/>
    <property type="match status" value="1"/>
</dbReference>
<keyword evidence="6" id="KW-0670">Pyruvate</keyword>
<dbReference type="SUPFAM" id="SSF52518">
    <property type="entry name" value="Thiamin diphosphate-binding fold (THDP-binding)"/>
    <property type="match status" value="2"/>
</dbReference>
<dbReference type="PROSITE" id="PS00187">
    <property type="entry name" value="TPP_ENZYMES"/>
    <property type="match status" value="1"/>
</dbReference>
<dbReference type="GO" id="GO:0030976">
    <property type="term" value="F:thiamine pyrophosphate binding"/>
    <property type="evidence" value="ECO:0007669"/>
    <property type="project" value="InterPro"/>
</dbReference>
<proteinExistence type="predicted"/>
<name>A0A1H9TVR1_BUTFI</name>
<dbReference type="GO" id="GO:0032923">
    <property type="term" value="P:organic phosphonate biosynthetic process"/>
    <property type="evidence" value="ECO:0007669"/>
    <property type="project" value="InterPro"/>
</dbReference>
<sequence length="373" mass="40613">MKVQTLVDMIDSDFYTGVPDSQLKALCDYLMDTYGIDPHHHVIAANEGNCTALAAGYHLATGKVPVVYMQNSGEGNIINPVASLLSDKVYAIPMIFIVGWRGEPGIHDEPQHIYQGKVTTLLLKDMGIEYFVIGSDTTDDEVKTAMDRFREKLDQGLDVAFVIKKGALTDAPKVEYSNNNSMLREEIIQHIVSVSGEDPIVSTTGKASRELFETRVAGGQSHKYDFLTVGSMGHSSSIALGVALNKPNQRIWCVDGDGAALMHMGAMAVIGSNKPSNLVHIVINNGAHETVGGMPTVASDIDLVGVARACGYPNAVCVDNFEDLDRELECAKRRNELTFIEVTCSIGAREDLGRPTTTAIENKQNFMDYLKEL</sequence>
<dbReference type="GO" id="GO:0033980">
    <property type="term" value="F:phosphonopyruvate decarboxylase activity"/>
    <property type="evidence" value="ECO:0007669"/>
    <property type="project" value="InterPro"/>
</dbReference>
<dbReference type="InterPro" id="IPR029061">
    <property type="entry name" value="THDP-binding"/>
</dbReference>
<dbReference type="Proteomes" id="UP000182584">
    <property type="component" value="Unassembled WGS sequence"/>
</dbReference>
<dbReference type="CDD" id="cd03371">
    <property type="entry name" value="TPP_PpyrDC"/>
    <property type="match status" value="1"/>
</dbReference>
<dbReference type="InterPro" id="IPR000399">
    <property type="entry name" value="TPP-bd_CS"/>
</dbReference>
<dbReference type="InterPro" id="IPR017684">
    <property type="entry name" value="Phosphono-pyrv_decarboxylase"/>
</dbReference>
<protein>
    <submittedName>
        <fullName evidence="6">Phosphonopyruvate decarboxylase</fullName>
    </submittedName>
</protein>
<dbReference type="Pfam" id="PF02775">
    <property type="entry name" value="TPP_enzyme_C"/>
    <property type="match status" value="1"/>
</dbReference>
<keyword evidence="1" id="KW-0210">Decarboxylase</keyword>
<dbReference type="InterPro" id="IPR051818">
    <property type="entry name" value="TPP_dependent_decarboxylase"/>
</dbReference>
<gene>
    <name evidence="6" type="ORF">SAMN04487884_11632</name>
</gene>
<dbReference type="InterPro" id="IPR011766">
    <property type="entry name" value="TPP_enzyme_TPP-bd"/>
</dbReference>
<feature type="domain" description="Thiamine pyrophosphate enzyme TPP-binding" evidence="4">
    <location>
        <begin position="226"/>
        <end position="342"/>
    </location>
</feature>